<protein>
    <submittedName>
        <fullName evidence="1">Uncharacterized protein</fullName>
    </submittedName>
</protein>
<sequence>MPPILPSTVPPELRFAPARSTSPLTSSVVLFLILKVAF</sequence>
<evidence type="ECO:0000313" key="2">
    <source>
        <dbReference type="Proteomes" id="UP000198988"/>
    </source>
</evidence>
<reference evidence="2" key="1">
    <citation type="submission" date="2016-06" db="EMBL/GenBank/DDBJ databases">
        <authorList>
            <person name="Petersen J."/>
            <person name="Sayavedra L."/>
        </authorList>
    </citation>
    <scope>NUCLEOTIDE SEQUENCE [LARGE SCALE GENOMIC DNA]</scope>
    <source>
        <strain evidence="2">BazSymA</strain>
    </source>
</reference>
<accession>A0A1H6N6F6</accession>
<dbReference type="EMBL" id="CDSC02000513">
    <property type="protein sequence ID" value="SEI05752.1"/>
    <property type="molecule type" value="Genomic_DNA"/>
</dbReference>
<name>A0A1H6N6F6_9GAMM</name>
<gene>
    <name evidence="1" type="ORF">BAZSYMA_ACONTIG53101_0</name>
</gene>
<dbReference type="AlphaFoldDB" id="A0A1H6N6F6"/>
<proteinExistence type="predicted"/>
<evidence type="ECO:0000313" key="1">
    <source>
        <dbReference type="EMBL" id="SEI05752.1"/>
    </source>
</evidence>
<dbReference type="Proteomes" id="UP000198988">
    <property type="component" value="Unassembled WGS sequence"/>
</dbReference>
<organism evidence="1 2">
    <name type="scientific">Bathymodiolus azoricus thioautotrophic gill symbiont</name>
    <dbReference type="NCBI Taxonomy" id="235205"/>
    <lineage>
        <taxon>Bacteria</taxon>
        <taxon>Pseudomonadati</taxon>
        <taxon>Pseudomonadota</taxon>
        <taxon>Gammaproteobacteria</taxon>
        <taxon>sulfur-oxidizing symbionts</taxon>
    </lineage>
</organism>